<dbReference type="Proteomes" id="UP001500879">
    <property type="component" value="Unassembled WGS sequence"/>
</dbReference>
<dbReference type="RefSeq" id="WP_344020724.1">
    <property type="nucleotide sequence ID" value="NZ_BAAABX010000010.1"/>
</dbReference>
<evidence type="ECO:0000313" key="9">
    <source>
        <dbReference type="Proteomes" id="UP001500879"/>
    </source>
</evidence>
<keyword evidence="9" id="KW-1185">Reference proteome</keyword>
<comment type="caution">
    <text evidence="8">The sequence shown here is derived from an EMBL/GenBank/DDBJ whole genome shotgun (WGS) entry which is preliminary data.</text>
</comment>
<gene>
    <name evidence="8" type="ORF">GCM10010357_12490</name>
</gene>
<evidence type="ECO:0000256" key="4">
    <source>
        <dbReference type="SAM" id="MobiDB-lite"/>
    </source>
</evidence>
<proteinExistence type="inferred from homology"/>
<feature type="region of interest" description="Disordered" evidence="4">
    <location>
        <begin position="575"/>
        <end position="613"/>
    </location>
</feature>
<protein>
    <recommendedName>
        <fullName evidence="10">Choice-of-anchor A family protein</fullName>
    </recommendedName>
</protein>
<accession>A0ABP3I7Z2</accession>
<evidence type="ECO:0000256" key="3">
    <source>
        <dbReference type="ARBA" id="ARBA00022729"/>
    </source>
</evidence>
<keyword evidence="2" id="KW-0964">Secreted</keyword>
<evidence type="ECO:0000259" key="6">
    <source>
        <dbReference type="Pfam" id="PF17802"/>
    </source>
</evidence>
<evidence type="ECO:0008006" key="10">
    <source>
        <dbReference type="Google" id="ProtNLM"/>
    </source>
</evidence>
<feature type="domain" description="Choice-of-anchor A" evidence="7">
    <location>
        <begin position="61"/>
        <end position="296"/>
    </location>
</feature>
<feature type="domain" description="SpaA-like prealbumin fold" evidence="6">
    <location>
        <begin position="361"/>
        <end position="437"/>
    </location>
</feature>
<evidence type="ECO:0000313" key="8">
    <source>
        <dbReference type="EMBL" id="GAA0393195.1"/>
    </source>
</evidence>
<dbReference type="PANTHER" id="PTHR36108">
    <property type="entry name" value="COLOSSIN-B-RELATED"/>
    <property type="match status" value="1"/>
</dbReference>
<dbReference type="NCBIfam" id="TIGR04215">
    <property type="entry name" value="choice_anch_A"/>
    <property type="match status" value="1"/>
</dbReference>
<feature type="chain" id="PRO_5047042981" description="Choice-of-anchor A family protein" evidence="5">
    <location>
        <begin position="21"/>
        <end position="613"/>
    </location>
</feature>
<evidence type="ECO:0000259" key="7">
    <source>
        <dbReference type="Pfam" id="PF20597"/>
    </source>
</evidence>
<dbReference type="EMBL" id="BAAABX010000010">
    <property type="protein sequence ID" value="GAA0393195.1"/>
    <property type="molecule type" value="Genomic_DNA"/>
</dbReference>
<reference evidence="9" key="1">
    <citation type="journal article" date="2019" name="Int. J. Syst. Evol. Microbiol.">
        <title>The Global Catalogue of Microorganisms (GCM) 10K type strain sequencing project: providing services to taxonomists for standard genome sequencing and annotation.</title>
        <authorList>
            <consortium name="The Broad Institute Genomics Platform"/>
            <consortium name="The Broad Institute Genome Sequencing Center for Infectious Disease"/>
            <person name="Wu L."/>
            <person name="Ma J."/>
        </authorList>
    </citation>
    <scope>NUCLEOTIDE SEQUENCE [LARGE SCALE GENOMIC DNA]</scope>
    <source>
        <strain evidence="9">JCM 4788</strain>
    </source>
</reference>
<evidence type="ECO:0000256" key="2">
    <source>
        <dbReference type="ARBA" id="ARBA00022525"/>
    </source>
</evidence>
<keyword evidence="3 5" id="KW-0732">Signal</keyword>
<evidence type="ECO:0000256" key="5">
    <source>
        <dbReference type="SAM" id="SignalP"/>
    </source>
</evidence>
<feature type="signal peptide" evidence="5">
    <location>
        <begin position="1"/>
        <end position="20"/>
    </location>
</feature>
<feature type="compositionally biased region" description="Pro residues" evidence="4">
    <location>
        <begin position="350"/>
        <end position="359"/>
    </location>
</feature>
<feature type="region of interest" description="Disordered" evidence="4">
    <location>
        <begin position="325"/>
        <end position="361"/>
    </location>
</feature>
<dbReference type="SUPFAM" id="SSF49478">
    <property type="entry name" value="Cna protein B-type domain"/>
    <property type="match status" value="1"/>
</dbReference>
<comment type="similarity">
    <text evidence="1">Belongs to the serine-aspartate repeat-containing protein (SDr) family.</text>
</comment>
<feature type="compositionally biased region" description="Polar residues" evidence="4">
    <location>
        <begin position="601"/>
        <end position="613"/>
    </location>
</feature>
<sequence>MHRPPWRTTAVAALTALAVAGPLARPAVPVPLPGGLGPCVPGQCPAVYPPVSNGPIAGRDNGINIFVGGDFLVRGAAAEAEGRVVTLGSFDQNKSRGGALYNIGLAGVGSRVPPPDGADWLTTGGSVTVAPGQRLDAERGVVRHAGPATGTVIGRSIEDPQAAEPYEGLREELSTASRCYAHGTDGLGRPATGTAVNNGSETLFAGDGTSQLQVFNVDFDIAGRGGGQEGVRFTGIPDGATVLVNLLGEARVINTYSGTLTDDNAFNRLRERLLWNIPDATQVELKGTGQFQGSFLIGTPSSGTTVSLPGINGRFFTTGSLTHTSAATGGGGQEFHNYPFNGDLPDCGTTPPPPPPPPVTGQVSVVKQDAVTHAVLPGARFQLWRETNGMPGLQTTGARPDTKVDGPCTTDAGGACRATVEPGTYYWQEIQAPPGYLVPAPGVFGPLTLTPQNAATGVSATATDVKPEEPHGSIRLEKTDTRTKRPLQGAVFELWRETNGKPGLQFNGPGADQRVETGCATDPQGHCTFTNLPLGTYYLLETAMPEGYLNPRNPAFGPYQLTAANAAAGITAKVGNTPGEHGKGKGNGKGQHVAQAARPSHTVSSHTVSGRRR</sequence>
<feature type="domain" description="SpaA-like prealbumin fold" evidence="6">
    <location>
        <begin position="472"/>
        <end position="550"/>
    </location>
</feature>
<dbReference type="Gene3D" id="2.60.40.10">
    <property type="entry name" value="Immunoglobulins"/>
    <property type="match status" value="2"/>
</dbReference>
<organism evidence="8 9">
    <name type="scientific">Streptomyces luteireticuli</name>
    <dbReference type="NCBI Taxonomy" id="173858"/>
    <lineage>
        <taxon>Bacteria</taxon>
        <taxon>Bacillati</taxon>
        <taxon>Actinomycetota</taxon>
        <taxon>Actinomycetes</taxon>
        <taxon>Kitasatosporales</taxon>
        <taxon>Streptomycetaceae</taxon>
        <taxon>Streptomyces</taxon>
    </lineage>
</organism>
<dbReference type="Pfam" id="PF20597">
    <property type="entry name" value="pAdhesive_15"/>
    <property type="match status" value="1"/>
</dbReference>
<dbReference type="InterPro" id="IPR041033">
    <property type="entry name" value="SpaA_PFL_dom_1"/>
</dbReference>
<dbReference type="InterPro" id="IPR026588">
    <property type="entry name" value="Choice_anch_A"/>
</dbReference>
<dbReference type="InterPro" id="IPR013783">
    <property type="entry name" value="Ig-like_fold"/>
</dbReference>
<name>A0ABP3I7Z2_9ACTN</name>
<evidence type="ECO:0000256" key="1">
    <source>
        <dbReference type="ARBA" id="ARBA00007257"/>
    </source>
</evidence>
<dbReference type="Pfam" id="PF17802">
    <property type="entry name" value="SpaA"/>
    <property type="match status" value="2"/>
</dbReference>
<dbReference type="PANTHER" id="PTHR36108:SF13">
    <property type="entry name" value="COLOSSIN-B-RELATED"/>
    <property type="match status" value="1"/>
</dbReference>